<dbReference type="EMBL" id="JAVYJV010000002">
    <property type="protein sequence ID" value="KAK4377876.1"/>
    <property type="molecule type" value="Genomic_DNA"/>
</dbReference>
<name>A0AAE1VUN9_9SOLA</name>
<evidence type="ECO:0000313" key="2">
    <source>
        <dbReference type="Proteomes" id="UP001291623"/>
    </source>
</evidence>
<reference evidence="1" key="1">
    <citation type="submission" date="2023-12" db="EMBL/GenBank/DDBJ databases">
        <title>Genome assembly of Anisodus tanguticus.</title>
        <authorList>
            <person name="Wang Y.-J."/>
        </authorList>
    </citation>
    <scope>NUCLEOTIDE SEQUENCE</scope>
    <source>
        <strain evidence="1">KB-2021</strain>
        <tissue evidence="1">Leaf</tissue>
    </source>
</reference>
<dbReference type="Proteomes" id="UP001291623">
    <property type="component" value="Unassembled WGS sequence"/>
</dbReference>
<dbReference type="AlphaFoldDB" id="A0AAE1VUN9"/>
<protein>
    <submittedName>
        <fullName evidence="1">Uncharacterized protein</fullName>
    </submittedName>
</protein>
<comment type="caution">
    <text evidence="1">The sequence shown here is derived from an EMBL/GenBank/DDBJ whole genome shotgun (WGS) entry which is preliminary data.</text>
</comment>
<accession>A0AAE1VUN9</accession>
<proteinExistence type="predicted"/>
<keyword evidence="2" id="KW-1185">Reference proteome</keyword>
<sequence length="89" mass="9986">MEKTGIISHPVGVSFVNEHLGDYVRNLANNSSSFDRSFDLDGERVIVLDYGLARIVTLRILKHHRIPHVMFSDLTDDQDATELQSACST</sequence>
<gene>
    <name evidence="1" type="ORF">RND71_004172</name>
</gene>
<evidence type="ECO:0000313" key="1">
    <source>
        <dbReference type="EMBL" id="KAK4377876.1"/>
    </source>
</evidence>
<organism evidence="1 2">
    <name type="scientific">Anisodus tanguticus</name>
    <dbReference type="NCBI Taxonomy" id="243964"/>
    <lineage>
        <taxon>Eukaryota</taxon>
        <taxon>Viridiplantae</taxon>
        <taxon>Streptophyta</taxon>
        <taxon>Embryophyta</taxon>
        <taxon>Tracheophyta</taxon>
        <taxon>Spermatophyta</taxon>
        <taxon>Magnoliopsida</taxon>
        <taxon>eudicotyledons</taxon>
        <taxon>Gunneridae</taxon>
        <taxon>Pentapetalae</taxon>
        <taxon>asterids</taxon>
        <taxon>lamiids</taxon>
        <taxon>Solanales</taxon>
        <taxon>Solanaceae</taxon>
        <taxon>Solanoideae</taxon>
        <taxon>Hyoscyameae</taxon>
        <taxon>Anisodus</taxon>
    </lineage>
</organism>